<dbReference type="Proteomes" id="UP000238385">
    <property type="component" value="Unassembled WGS sequence"/>
</dbReference>
<gene>
    <name evidence="1" type="ORF">C7H08_01055</name>
</gene>
<reference evidence="1 2" key="1">
    <citation type="submission" date="2018-03" db="EMBL/GenBank/DDBJ databases">
        <title>Marinobacter brunus sp. nov., a marine bacterium of Gamma-proteobacteria isolated from the surface seawater of the South China Sea.</title>
        <authorList>
            <person name="Cheng H."/>
            <person name="Wu Y.-H."/>
            <person name="Xamxidin M."/>
            <person name="Xu X.-W."/>
        </authorList>
    </citation>
    <scope>NUCLEOTIDE SEQUENCE [LARGE SCALE GENOMIC DNA]</scope>
    <source>
        <strain evidence="1 2">JCM 30472</strain>
    </source>
</reference>
<organism evidence="1 2">
    <name type="scientific">Marinobacter halophilus</name>
    <dbReference type="NCBI Taxonomy" id="1323740"/>
    <lineage>
        <taxon>Bacteria</taxon>
        <taxon>Pseudomonadati</taxon>
        <taxon>Pseudomonadota</taxon>
        <taxon>Gammaproteobacteria</taxon>
        <taxon>Pseudomonadales</taxon>
        <taxon>Marinobacteraceae</taxon>
        <taxon>Marinobacter</taxon>
    </lineage>
</organism>
<sequence>MFSSVKVRDAELLFLRNDRIIGFVKSDEIPSTVSTGSAIDTSSTLFESAEQGSNKPVWIERIPEARVFGVVQGEFRTLFIVPDNHAQSLITFQGPTESSTSIRINGEKISY</sequence>
<dbReference type="AlphaFoldDB" id="A0A2T1KJ03"/>
<evidence type="ECO:0000313" key="1">
    <source>
        <dbReference type="EMBL" id="PSF10121.1"/>
    </source>
</evidence>
<proteinExistence type="predicted"/>
<protein>
    <submittedName>
        <fullName evidence="1">Uncharacterized protein</fullName>
    </submittedName>
</protein>
<accession>A0A2T1KJ03</accession>
<comment type="caution">
    <text evidence="1">The sequence shown here is derived from an EMBL/GenBank/DDBJ whole genome shotgun (WGS) entry which is preliminary data.</text>
</comment>
<evidence type="ECO:0000313" key="2">
    <source>
        <dbReference type="Proteomes" id="UP000238385"/>
    </source>
</evidence>
<name>A0A2T1KJ03_9GAMM</name>
<dbReference type="EMBL" id="PXNN01000003">
    <property type="protein sequence ID" value="PSF10121.1"/>
    <property type="molecule type" value="Genomic_DNA"/>
</dbReference>
<keyword evidence="2" id="KW-1185">Reference proteome</keyword>